<evidence type="ECO:0000313" key="1">
    <source>
        <dbReference type="EMBL" id="AIB35936.1"/>
    </source>
</evidence>
<dbReference type="Proteomes" id="UP000027308">
    <property type="component" value="Chromosome"/>
</dbReference>
<protein>
    <submittedName>
        <fullName evidence="1">Uncharacterized protein</fullName>
    </submittedName>
</protein>
<sequence>MTLELYLFLGGSGANPALPAALPVSKGGTGNTTGTATKLAAAAMVGTVSQVGAVPTGAIIERGSNANGHFTKYADGTLVCWDAVGFSAGTTVGAGNIFQSPPVPARSFPAFFAGAPKIFITASCALAVSVCVISGDANAPSWPPALCQGPYNTGSTFYQGIMNYMAIGRWY</sequence>
<dbReference type="RefSeq" id="WP_010211400.1">
    <property type="nucleotide sequence ID" value="NZ_CP007637.1"/>
</dbReference>
<dbReference type="EMBL" id="CP007637">
    <property type="protein sequence ID" value="AIB35936.1"/>
    <property type="molecule type" value="Genomic_DNA"/>
</dbReference>
<accession>A0A1N7U4U0</accession>
<evidence type="ECO:0000313" key="2">
    <source>
        <dbReference type="Proteomes" id="UP000027308"/>
    </source>
</evidence>
<dbReference type="AlphaFoldDB" id="A0A1N7U4U0"/>
<organism evidence="1 2">
    <name type="scientific">Pseudomonas simiae</name>
    <dbReference type="NCBI Taxonomy" id="321846"/>
    <lineage>
        <taxon>Bacteria</taxon>
        <taxon>Pseudomonadati</taxon>
        <taxon>Pseudomonadota</taxon>
        <taxon>Gammaproteobacteria</taxon>
        <taxon>Pseudomonadales</taxon>
        <taxon>Pseudomonadaceae</taxon>
        <taxon>Pseudomonas</taxon>
    </lineage>
</organism>
<gene>
    <name evidence="1" type="ORF">PS417_10210</name>
</gene>
<reference evidence="1 2" key="1">
    <citation type="submission" date="2014-05" db="EMBL/GenBank/DDBJ databases">
        <title>Pseudomonas simiae WCS417.</title>
        <authorList>
            <person name="Berendsen R.L."/>
        </authorList>
    </citation>
    <scope>NUCLEOTIDE SEQUENCE [LARGE SCALE GENOMIC DNA]</scope>
    <source>
        <strain evidence="1 2">WCS417</strain>
    </source>
</reference>
<name>A0A1N7U4U0_9PSED</name>
<proteinExistence type="predicted"/>
<dbReference type="OrthoDB" id="564699at2"/>